<organism evidence="3 4">
    <name type="scientific">Lentibacillus amyloliquefaciens</name>
    <dbReference type="NCBI Taxonomy" id="1472767"/>
    <lineage>
        <taxon>Bacteria</taxon>
        <taxon>Bacillati</taxon>
        <taxon>Bacillota</taxon>
        <taxon>Bacilli</taxon>
        <taxon>Bacillales</taxon>
        <taxon>Bacillaceae</taxon>
        <taxon>Lentibacillus</taxon>
    </lineage>
</organism>
<dbReference type="Proteomes" id="UP000050331">
    <property type="component" value="Chromosome"/>
</dbReference>
<evidence type="ECO:0000313" key="3">
    <source>
        <dbReference type="EMBL" id="ALX49032.1"/>
    </source>
</evidence>
<proteinExistence type="predicted"/>
<dbReference type="PANTHER" id="PTHR33542">
    <property type="entry name" value="SIROHYDROCHLORIN FERROCHELATASE, CHLOROPLASTIC"/>
    <property type="match status" value="1"/>
</dbReference>
<dbReference type="Gene3D" id="3.40.50.1400">
    <property type="match status" value="2"/>
</dbReference>
<dbReference type="InterPro" id="IPR050963">
    <property type="entry name" value="Sirohydro_Cobaltochel/CbiX"/>
</dbReference>
<keyword evidence="1" id="KW-0479">Metal-binding</keyword>
<dbReference type="CDD" id="cd03416">
    <property type="entry name" value="CbiX_SirB_N"/>
    <property type="match status" value="1"/>
</dbReference>
<protein>
    <submittedName>
        <fullName evidence="3">Sirohydrochlorin ferrochelatase</fullName>
    </submittedName>
</protein>
<dbReference type="Pfam" id="PF01903">
    <property type="entry name" value="CbiX"/>
    <property type="match status" value="2"/>
</dbReference>
<keyword evidence="4" id="KW-1185">Reference proteome</keyword>
<reference evidence="3 4" key="1">
    <citation type="submission" date="2016-01" db="EMBL/GenBank/DDBJ databases">
        <title>Complete genome sequence of strain Lentibacillus amyloliquefaciens LAM0015T isolated from saline sediment.</title>
        <authorList>
            <person name="Wang J.-L."/>
            <person name="He M.-X."/>
        </authorList>
    </citation>
    <scope>NUCLEOTIDE SEQUENCE [LARGE SCALE GENOMIC DNA]</scope>
    <source>
        <strain evidence="3 4">LAM0015</strain>
    </source>
</reference>
<dbReference type="GO" id="GO:0016829">
    <property type="term" value="F:lyase activity"/>
    <property type="evidence" value="ECO:0007669"/>
    <property type="project" value="UniProtKB-KW"/>
</dbReference>
<evidence type="ECO:0000313" key="4">
    <source>
        <dbReference type="Proteomes" id="UP000050331"/>
    </source>
</evidence>
<keyword evidence="2" id="KW-0456">Lyase</keyword>
<dbReference type="CDD" id="cd03414">
    <property type="entry name" value="CbiX_SirB_C"/>
    <property type="match status" value="1"/>
</dbReference>
<dbReference type="EMBL" id="CP013862">
    <property type="protein sequence ID" value="ALX49032.1"/>
    <property type="molecule type" value="Genomic_DNA"/>
</dbReference>
<dbReference type="OrthoDB" id="9797895at2"/>
<dbReference type="RefSeq" id="WP_068445437.1">
    <property type="nucleotide sequence ID" value="NZ_CP013862.1"/>
</dbReference>
<dbReference type="PANTHER" id="PTHR33542:SF3">
    <property type="entry name" value="SIROHYDROCHLORIN FERROCHELATASE, CHLOROPLASTIC"/>
    <property type="match status" value="1"/>
</dbReference>
<evidence type="ECO:0000256" key="2">
    <source>
        <dbReference type="ARBA" id="ARBA00023239"/>
    </source>
</evidence>
<sequence>MQGILYISHGSRIPEATAEAFYCISSVREQTDFALQEICFLELADPDLEQGVDTLVSRGASRIAVVPVLLLSAGHYYHDIPGEINRLMAIYPDIEFTYGRPLGVQEDFIDVLIERIAETEKPVGPSVKILLVGRGSRNPQTKEDIETIGKKLQSRAGIPVDICFLAACEPSFEQCLNAVSKADLKQVYIVPYLWFTGVLMRYIDEKMRDAANTDPVPGPDVILCRQLGAHPAMCEALKKRVYEALDRKMPSPA</sequence>
<dbReference type="STRING" id="1472767.AOX59_10750"/>
<dbReference type="GO" id="GO:0046872">
    <property type="term" value="F:metal ion binding"/>
    <property type="evidence" value="ECO:0007669"/>
    <property type="project" value="UniProtKB-KW"/>
</dbReference>
<gene>
    <name evidence="3" type="ORF">AOX59_10750</name>
</gene>
<accession>A0A0U4DUH5</accession>
<name>A0A0U4DUH5_9BACI</name>
<evidence type="ECO:0000256" key="1">
    <source>
        <dbReference type="ARBA" id="ARBA00022723"/>
    </source>
</evidence>
<dbReference type="SUPFAM" id="SSF53800">
    <property type="entry name" value="Chelatase"/>
    <property type="match status" value="1"/>
</dbReference>
<dbReference type="InterPro" id="IPR002762">
    <property type="entry name" value="CbiX-like"/>
</dbReference>
<dbReference type="AlphaFoldDB" id="A0A0U4DUH5"/>
<dbReference type="KEGG" id="lao:AOX59_10750"/>